<keyword evidence="1" id="KW-0812">Transmembrane</keyword>
<dbReference type="RefSeq" id="WP_121933848.1">
    <property type="nucleotide sequence ID" value="NZ_RDOJ01000003.1"/>
</dbReference>
<dbReference type="OrthoDB" id="1450641at2"/>
<reference evidence="2 3" key="1">
    <citation type="submission" date="2018-10" db="EMBL/GenBank/DDBJ databases">
        <authorList>
            <person name="Chen X."/>
        </authorList>
    </citation>
    <scope>NUCLEOTIDE SEQUENCE [LARGE SCALE GENOMIC DNA]</scope>
    <source>
        <strain evidence="2 3">YIM 102668</strain>
    </source>
</reference>
<feature type="transmembrane region" description="Helical" evidence="1">
    <location>
        <begin position="5"/>
        <end position="22"/>
    </location>
</feature>
<organism evidence="2 3">
    <name type="scientific">Faecalibacter macacae</name>
    <dbReference type="NCBI Taxonomy" id="1859289"/>
    <lineage>
        <taxon>Bacteria</taxon>
        <taxon>Pseudomonadati</taxon>
        <taxon>Bacteroidota</taxon>
        <taxon>Flavobacteriia</taxon>
        <taxon>Flavobacteriales</taxon>
        <taxon>Weeksellaceae</taxon>
        <taxon>Faecalibacter</taxon>
    </lineage>
</organism>
<name>A0A3L9MN06_9FLAO</name>
<dbReference type="AlphaFoldDB" id="A0A3L9MN06"/>
<protein>
    <submittedName>
        <fullName evidence="2">Uncharacterized protein</fullName>
    </submittedName>
</protein>
<keyword evidence="1" id="KW-1133">Transmembrane helix</keyword>
<keyword evidence="3" id="KW-1185">Reference proteome</keyword>
<dbReference type="Proteomes" id="UP000275348">
    <property type="component" value="Unassembled WGS sequence"/>
</dbReference>
<comment type="caution">
    <text evidence="2">The sequence shown here is derived from an EMBL/GenBank/DDBJ whole genome shotgun (WGS) entry which is preliminary data.</text>
</comment>
<evidence type="ECO:0000256" key="1">
    <source>
        <dbReference type="SAM" id="Phobius"/>
    </source>
</evidence>
<proteinExistence type="predicted"/>
<gene>
    <name evidence="2" type="ORF">EAH69_03770</name>
</gene>
<feature type="transmembrane region" description="Helical" evidence="1">
    <location>
        <begin position="28"/>
        <end position="48"/>
    </location>
</feature>
<accession>A0A3L9MN06</accession>
<keyword evidence="1" id="KW-0472">Membrane</keyword>
<evidence type="ECO:0000313" key="3">
    <source>
        <dbReference type="Proteomes" id="UP000275348"/>
    </source>
</evidence>
<evidence type="ECO:0000313" key="2">
    <source>
        <dbReference type="EMBL" id="RLZ12039.1"/>
    </source>
</evidence>
<sequence length="61" mass="7346">MKQNLFLTGVFFIVLFGMKYLFDKSDMTSMLIYSLIGAAIFFVYRTFIRTWFINRNKKDQD</sequence>
<dbReference type="EMBL" id="RDOJ01000003">
    <property type="protein sequence ID" value="RLZ12039.1"/>
    <property type="molecule type" value="Genomic_DNA"/>
</dbReference>